<dbReference type="Bgee" id="FBgn0031563">
    <property type="expression patterns" value="Expressed in fat body cell in haltere and 54 other cell types or tissues"/>
</dbReference>
<dbReference type="PROSITE" id="PS50279">
    <property type="entry name" value="BPTI_KUNITZ_2"/>
    <property type="match status" value="1"/>
</dbReference>
<dbReference type="SUPFAM" id="SSF57362">
    <property type="entry name" value="BPTI-like"/>
    <property type="match status" value="1"/>
</dbReference>
<dbReference type="EMBL" id="BT044329">
    <property type="protein sequence ID" value="ACH92394.1"/>
    <property type="molecule type" value="mRNA"/>
</dbReference>
<protein>
    <submittedName>
        <fullName evidence="6">FI07333p</fullName>
    </submittedName>
</protein>
<evidence type="ECO:0000256" key="3">
    <source>
        <dbReference type="ARBA" id="ARBA00023157"/>
    </source>
</evidence>
<evidence type="ECO:0000313" key="6">
    <source>
        <dbReference type="EMBL" id="ACH92394.1"/>
    </source>
</evidence>
<feature type="non-terminal residue" evidence="6">
    <location>
        <position position="1"/>
    </location>
</feature>
<feature type="signal peptide" evidence="4">
    <location>
        <begin position="1"/>
        <end position="42"/>
    </location>
</feature>
<sequence>QFTVVAFNVQLSGCKHKMLLRMTQFLCLAALVLLSLMQLTQAVATPNNNNNNNNNIKPKAVVQVQPGNPSGNKPAVATTTIKPQRLVPDPKCLQPLDVGPCRMSLERFYYNKDSKACETFKYGGCRGNDNRWGFRQTCEEACIPKK</sequence>
<dbReference type="PANTHER" id="PTHR10083:SF328">
    <property type="entry name" value="TISSUE FACTOR PATHWAY INHIBITOR"/>
    <property type="match status" value="1"/>
</dbReference>
<dbReference type="CDD" id="cd00109">
    <property type="entry name" value="Kunitz-type"/>
    <property type="match status" value="1"/>
</dbReference>
<evidence type="ECO:0000259" key="5">
    <source>
        <dbReference type="PROSITE" id="PS50279"/>
    </source>
</evidence>
<evidence type="ECO:0000256" key="1">
    <source>
        <dbReference type="ARBA" id="ARBA00022690"/>
    </source>
</evidence>
<dbReference type="InterPro" id="IPR050098">
    <property type="entry name" value="TFPI/VKTCI-like"/>
</dbReference>
<dbReference type="AlphaFoldDB" id="B5RJ55"/>
<dbReference type="ExpressionAtlas" id="B5RJ55">
    <property type="expression patterns" value="baseline and differential"/>
</dbReference>
<dbReference type="HOGENOM" id="CLU_1983842_0_0_1"/>
<dbReference type="Pfam" id="PF00014">
    <property type="entry name" value="Kunitz_BPTI"/>
    <property type="match status" value="1"/>
</dbReference>
<dbReference type="SMART" id="SM00131">
    <property type="entry name" value="KU"/>
    <property type="match status" value="1"/>
</dbReference>
<feature type="domain" description="BPTI/Kunitz inhibitor" evidence="5">
    <location>
        <begin position="92"/>
        <end position="142"/>
    </location>
</feature>
<accession>B5RJ55</accession>
<dbReference type="GO" id="GO:0004867">
    <property type="term" value="F:serine-type endopeptidase inhibitor activity"/>
    <property type="evidence" value="ECO:0007669"/>
    <property type="project" value="UniProtKB-KW"/>
</dbReference>
<evidence type="ECO:0000256" key="4">
    <source>
        <dbReference type="SAM" id="SignalP"/>
    </source>
</evidence>
<dbReference type="FunFam" id="4.10.410.10:FF:000017">
    <property type="entry name" value="papilin isoform X2"/>
    <property type="match status" value="1"/>
</dbReference>
<dbReference type="VEuPathDB" id="VectorBase:FBgn0031563"/>
<dbReference type="OrthoDB" id="4473401at2759"/>
<organism evidence="6">
    <name type="scientific">Drosophila melanogaster</name>
    <name type="common">Fruit fly</name>
    <dbReference type="NCBI Taxonomy" id="7227"/>
    <lineage>
        <taxon>Eukaryota</taxon>
        <taxon>Metazoa</taxon>
        <taxon>Ecdysozoa</taxon>
        <taxon>Arthropoda</taxon>
        <taxon>Hexapoda</taxon>
        <taxon>Insecta</taxon>
        <taxon>Pterygota</taxon>
        <taxon>Neoptera</taxon>
        <taxon>Endopterygota</taxon>
        <taxon>Diptera</taxon>
        <taxon>Brachycera</taxon>
        <taxon>Muscomorpha</taxon>
        <taxon>Ephydroidea</taxon>
        <taxon>Drosophilidae</taxon>
        <taxon>Drosophila</taxon>
        <taxon>Sophophora</taxon>
    </lineage>
</organism>
<name>B5RJ55_DROME</name>
<keyword evidence="3" id="KW-1015">Disulfide bond</keyword>
<proteinExistence type="evidence at transcript level"/>
<dbReference type="PANTHER" id="PTHR10083">
    <property type="entry name" value="KUNITZ-TYPE PROTEASE INHIBITOR-RELATED"/>
    <property type="match status" value="1"/>
</dbReference>
<dbReference type="PRINTS" id="PR00759">
    <property type="entry name" value="BASICPTASE"/>
</dbReference>
<feature type="chain" id="PRO_5002837418" evidence="4">
    <location>
        <begin position="43"/>
        <end position="146"/>
    </location>
</feature>
<dbReference type="InterPro" id="IPR036880">
    <property type="entry name" value="Kunitz_BPTI_sf"/>
</dbReference>
<keyword evidence="2" id="KW-0722">Serine protease inhibitor</keyword>
<dbReference type="InterPro" id="IPR002223">
    <property type="entry name" value="Kunitz_BPTI"/>
</dbReference>
<evidence type="ECO:0000256" key="2">
    <source>
        <dbReference type="ARBA" id="ARBA00022900"/>
    </source>
</evidence>
<reference evidence="6" key="1">
    <citation type="submission" date="2008-09" db="EMBL/GenBank/DDBJ databases">
        <authorList>
            <person name="Carlson J."/>
            <person name="Booth B."/>
            <person name="Frise E."/>
            <person name="Park S."/>
            <person name="Wan K."/>
            <person name="Yu C."/>
            <person name="Celniker S."/>
        </authorList>
    </citation>
    <scope>NUCLEOTIDE SEQUENCE</scope>
</reference>
<keyword evidence="1" id="KW-0646">Protease inhibitor</keyword>
<keyword evidence="4" id="KW-0732">Signal</keyword>
<dbReference type="Gene3D" id="4.10.410.10">
    <property type="entry name" value="Pancreatic trypsin inhibitor Kunitz domain"/>
    <property type="match status" value="1"/>
</dbReference>